<dbReference type="Pfam" id="PF13527">
    <property type="entry name" value="Acetyltransf_9"/>
    <property type="match status" value="1"/>
</dbReference>
<dbReference type="InterPro" id="IPR016181">
    <property type="entry name" value="Acyl_CoA_acyltransferase"/>
</dbReference>
<dbReference type="InterPro" id="IPR022902">
    <property type="entry name" value="NAcTrfase_Eis"/>
</dbReference>
<dbReference type="Pfam" id="PF17668">
    <property type="entry name" value="Acetyltransf_17"/>
    <property type="match status" value="1"/>
</dbReference>
<feature type="binding site" evidence="4">
    <location>
        <begin position="140"/>
        <end position="141"/>
    </location>
    <ligand>
        <name>acetyl-CoA</name>
        <dbReference type="ChEBI" id="CHEBI:57288"/>
    </ligand>
</feature>
<dbReference type="NCBIfam" id="NF002367">
    <property type="entry name" value="PRK01346.1-4"/>
    <property type="match status" value="1"/>
</dbReference>
<dbReference type="Gene3D" id="3.40.630.30">
    <property type="match status" value="2"/>
</dbReference>
<name>A0ABN3GRU7_9PSEU</name>
<dbReference type="PROSITE" id="PS51186">
    <property type="entry name" value="GNAT"/>
    <property type="match status" value="1"/>
</dbReference>
<proteinExistence type="inferred from homology"/>
<feature type="active site" description="Proton donor" evidence="4">
    <location>
        <position position="145"/>
    </location>
</feature>
<dbReference type="Pfam" id="PF13530">
    <property type="entry name" value="SCP2_2"/>
    <property type="match status" value="1"/>
</dbReference>
<dbReference type="HAMAP" id="MF_01812">
    <property type="entry name" value="Eis"/>
    <property type="match status" value="1"/>
</dbReference>
<evidence type="ECO:0000313" key="7">
    <source>
        <dbReference type="EMBL" id="GAA2359432.1"/>
    </source>
</evidence>
<dbReference type="InterPro" id="IPR041380">
    <property type="entry name" value="Acetyltransf_17"/>
</dbReference>
<evidence type="ECO:0000256" key="2">
    <source>
        <dbReference type="ARBA" id="ARBA00022679"/>
    </source>
</evidence>
<dbReference type="InterPro" id="IPR025559">
    <property type="entry name" value="Eis_dom"/>
</dbReference>
<accession>A0ABN3GRU7</accession>
<evidence type="ECO:0000259" key="6">
    <source>
        <dbReference type="PROSITE" id="PS51186"/>
    </source>
</evidence>
<feature type="active site" description="Proton acceptor; via carboxylate" evidence="4">
    <location>
        <position position="418"/>
    </location>
</feature>
<evidence type="ECO:0000256" key="5">
    <source>
        <dbReference type="SAM" id="MobiDB-lite"/>
    </source>
</evidence>
<feature type="region of interest" description="Disordered" evidence="5">
    <location>
        <begin position="1"/>
        <end position="22"/>
    </location>
</feature>
<evidence type="ECO:0000256" key="1">
    <source>
        <dbReference type="ARBA" id="ARBA00009213"/>
    </source>
</evidence>
<comment type="subunit">
    <text evidence="4">Homohexamer; trimer of dimers.</text>
</comment>
<organism evidence="7 8">
    <name type="scientific">Saccharopolyspora halophila</name>
    <dbReference type="NCBI Taxonomy" id="405551"/>
    <lineage>
        <taxon>Bacteria</taxon>
        <taxon>Bacillati</taxon>
        <taxon>Actinomycetota</taxon>
        <taxon>Actinomycetes</taxon>
        <taxon>Pseudonocardiales</taxon>
        <taxon>Pseudonocardiaceae</taxon>
        <taxon>Saccharopolyspora</taxon>
    </lineage>
</organism>
<reference evidence="7 8" key="1">
    <citation type="journal article" date="2019" name="Int. J. Syst. Evol. Microbiol.">
        <title>The Global Catalogue of Microorganisms (GCM) 10K type strain sequencing project: providing services to taxonomists for standard genome sequencing and annotation.</title>
        <authorList>
            <consortium name="The Broad Institute Genomics Platform"/>
            <consortium name="The Broad Institute Genome Sequencing Center for Infectious Disease"/>
            <person name="Wu L."/>
            <person name="Ma J."/>
        </authorList>
    </citation>
    <scope>NUCLEOTIDE SEQUENCE [LARGE SCALE GENOMIC DNA]</scope>
    <source>
        <strain evidence="7 8">JCM 16221</strain>
    </source>
</reference>
<dbReference type="InterPro" id="IPR036527">
    <property type="entry name" value="SCP2_sterol-bd_dom_sf"/>
</dbReference>
<dbReference type="Gene3D" id="3.30.1050.10">
    <property type="entry name" value="SCP2 sterol-binding domain"/>
    <property type="match status" value="1"/>
</dbReference>
<feature type="domain" description="N-acetyltransferase" evidence="6">
    <location>
        <begin position="25"/>
        <end position="175"/>
    </location>
</feature>
<dbReference type="InterPro" id="IPR000182">
    <property type="entry name" value="GNAT_dom"/>
</dbReference>
<sequence length="418" mass="45320">MAGARPKTGRVPEGEPGRIGAVSDPDVRVLAEPEYRAACDLFLQTLLEARFDDESWSQTKGRFEPGRVLGAHVDGELVGTTMSMTNALTVPGGRRLPAAAVTGVGVRADRTRRGLLSRMMHEQLGDAAARGEVFAMLHASEAVIYERFGYGAATRCREIQIDRARAGLRETAPRGGTVRILPREQALKVLPELYEVSRRNRPGNIDRPAAWWPARQVHLGNAATVVVHSDESGADDGYALYEPTRSGERSTLNVYDLNAADATAAAELWRFLFDVDLADTVAGRIRPLDEPVEWLLADPRACRTVSIGDDLWVRILDVPAALRARAYGHADPVVLDVRDGHFPDNAGRYRISPQGAEITDSAPDLTLDVAALAVLYLGDRRVTDLAEAGLVEAHAPAALESADALFKTAQSPWCGTSF</sequence>
<keyword evidence="8" id="KW-1185">Reference proteome</keyword>
<dbReference type="SUPFAM" id="SSF55718">
    <property type="entry name" value="SCP-like"/>
    <property type="match status" value="1"/>
</dbReference>
<evidence type="ECO:0000313" key="8">
    <source>
        <dbReference type="Proteomes" id="UP001501218"/>
    </source>
</evidence>
<dbReference type="Proteomes" id="UP001501218">
    <property type="component" value="Unassembled WGS sequence"/>
</dbReference>
<dbReference type="PANTHER" id="PTHR37817:SF1">
    <property type="entry name" value="N-ACETYLTRANSFERASE EIS"/>
    <property type="match status" value="1"/>
</dbReference>
<comment type="caution">
    <text evidence="7">The sequence shown here is derived from an EMBL/GenBank/DDBJ whole genome shotgun (WGS) entry which is preliminary data.</text>
</comment>
<dbReference type="InterPro" id="IPR051554">
    <property type="entry name" value="Acetyltransferase_Eis"/>
</dbReference>
<keyword evidence="2 4" id="KW-0808">Transferase</keyword>
<dbReference type="EMBL" id="BAAARA010000021">
    <property type="protein sequence ID" value="GAA2359432.1"/>
    <property type="molecule type" value="Genomic_DNA"/>
</dbReference>
<evidence type="ECO:0000256" key="4">
    <source>
        <dbReference type="HAMAP-Rule" id="MF_01812"/>
    </source>
</evidence>
<comment type="similarity">
    <text evidence="1 4">Belongs to the acetyltransferase Eis family.</text>
</comment>
<dbReference type="PANTHER" id="PTHR37817">
    <property type="entry name" value="N-ACETYLTRANSFERASE EIS"/>
    <property type="match status" value="1"/>
</dbReference>
<feature type="binding site" evidence="4">
    <location>
        <begin position="112"/>
        <end position="117"/>
    </location>
    <ligand>
        <name>acetyl-CoA</name>
        <dbReference type="ChEBI" id="CHEBI:57288"/>
    </ligand>
</feature>
<feature type="binding site" evidence="4">
    <location>
        <begin position="104"/>
        <end position="106"/>
    </location>
    <ligand>
        <name>acetyl-CoA</name>
        <dbReference type="ChEBI" id="CHEBI:57288"/>
    </ligand>
</feature>
<keyword evidence="3 4" id="KW-0012">Acyltransferase</keyword>
<dbReference type="SUPFAM" id="SSF55729">
    <property type="entry name" value="Acyl-CoA N-acyltransferases (Nat)"/>
    <property type="match status" value="1"/>
</dbReference>
<protein>
    <submittedName>
        <fullName evidence="7">GNAT family N-acetyltransferase</fullName>
    </submittedName>
</protein>
<gene>
    <name evidence="7" type="ORF">GCM10009854_42650</name>
</gene>
<evidence type="ECO:0000256" key="3">
    <source>
        <dbReference type="ARBA" id="ARBA00023315"/>
    </source>
</evidence>